<dbReference type="OrthoDB" id="9805159at2"/>
<evidence type="ECO:0000313" key="4">
    <source>
        <dbReference type="EMBL" id="SDN06364.1"/>
    </source>
</evidence>
<dbReference type="Pfam" id="PF00128">
    <property type="entry name" value="Alpha-amylase"/>
    <property type="match status" value="1"/>
</dbReference>
<evidence type="ECO:0000259" key="3">
    <source>
        <dbReference type="SMART" id="SM00642"/>
    </source>
</evidence>
<dbReference type="AlphaFoldDB" id="A0A1G9YB74"/>
<name>A0A1G9YB74_9FIRM</name>
<reference evidence="5" key="1">
    <citation type="submission" date="2016-10" db="EMBL/GenBank/DDBJ databases">
        <authorList>
            <person name="Varghese N."/>
            <person name="Submissions S."/>
        </authorList>
    </citation>
    <scope>NUCLEOTIDE SEQUENCE [LARGE SCALE GENOMIC DNA]</scope>
    <source>
        <strain evidence="5">M83</strain>
    </source>
</reference>
<dbReference type="InterPro" id="IPR013780">
    <property type="entry name" value="Glyco_hydro_b"/>
</dbReference>
<dbReference type="GO" id="GO:0005975">
    <property type="term" value="P:carbohydrate metabolic process"/>
    <property type="evidence" value="ECO:0007669"/>
    <property type="project" value="InterPro"/>
</dbReference>
<evidence type="ECO:0000256" key="2">
    <source>
        <dbReference type="ARBA" id="ARBA00023295"/>
    </source>
</evidence>
<feature type="domain" description="Glycosyl hydrolase family 13 catalytic" evidence="3">
    <location>
        <begin position="30"/>
        <end position="359"/>
    </location>
</feature>
<dbReference type="Gene3D" id="3.20.20.80">
    <property type="entry name" value="Glycosidases"/>
    <property type="match status" value="1"/>
</dbReference>
<dbReference type="PANTHER" id="PTHR10357">
    <property type="entry name" value="ALPHA-AMYLASE FAMILY MEMBER"/>
    <property type="match status" value="1"/>
</dbReference>
<dbReference type="Proteomes" id="UP000187651">
    <property type="component" value="Unassembled WGS sequence"/>
</dbReference>
<dbReference type="SUPFAM" id="SSF51011">
    <property type="entry name" value="Glycosyl hydrolase domain"/>
    <property type="match status" value="1"/>
</dbReference>
<accession>A0A1G9YB74</accession>
<dbReference type="SMART" id="SM00642">
    <property type="entry name" value="Aamy"/>
    <property type="match status" value="1"/>
</dbReference>
<keyword evidence="5" id="KW-1185">Reference proteome</keyword>
<keyword evidence="1" id="KW-0378">Hydrolase</keyword>
<dbReference type="GO" id="GO:0016798">
    <property type="term" value="F:hydrolase activity, acting on glycosyl bonds"/>
    <property type="evidence" value="ECO:0007669"/>
    <property type="project" value="UniProtKB-KW"/>
</dbReference>
<protein>
    <submittedName>
        <fullName evidence="4">Glycosidase</fullName>
    </submittedName>
</protein>
<dbReference type="PANTHER" id="PTHR10357:SF210">
    <property type="entry name" value="MALTODEXTRIN GLUCOSIDASE"/>
    <property type="match status" value="1"/>
</dbReference>
<dbReference type="CDD" id="cd11353">
    <property type="entry name" value="AmyAc_euk_bac_CMD_like"/>
    <property type="match status" value="1"/>
</dbReference>
<dbReference type="SUPFAM" id="SSF51445">
    <property type="entry name" value="(Trans)glycosidases"/>
    <property type="match status" value="1"/>
</dbReference>
<organism evidence="4 5">
    <name type="scientific">Lachnospira pectinoschiza</name>
    <dbReference type="NCBI Taxonomy" id="28052"/>
    <lineage>
        <taxon>Bacteria</taxon>
        <taxon>Bacillati</taxon>
        <taxon>Bacillota</taxon>
        <taxon>Clostridia</taxon>
        <taxon>Lachnospirales</taxon>
        <taxon>Lachnospiraceae</taxon>
        <taxon>Lachnospira</taxon>
    </lineage>
</organism>
<dbReference type="EMBL" id="FNHZ01000005">
    <property type="protein sequence ID" value="SDN06364.1"/>
    <property type="molecule type" value="Genomic_DNA"/>
</dbReference>
<proteinExistence type="predicted"/>
<dbReference type="InterPro" id="IPR017853">
    <property type="entry name" value="GH"/>
</dbReference>
<dbReference type="InterPro" id="IPR006047">
    <property type="entry name" value="GH13_cat_dom"/>
</dbReference>
<keyword evidence="2 4" id="KW-0326">Glycosidase</keyword>
<dbReference type="RefSeq" id="WP_074521821.1">
    <property type="nucleotide sequence ID" value="NZ_FNHZ01000005.1"/>
</dbReference>
<evidence type="ECO:0000313" key="5">
    <source>
        <dbReference type="Proteomes" id="UP000187651"/>
    </source>
</evidence>
<gene>
    <name evidence="4" type="ORF">SAMN05216544_1768</name>
</gene>
<dbReference type="Gene3D" id="2.60.40.1180">
    <property type="entry name" value="Golgi alpha-mannosidase II"/>
    <property type="match status" value="1"/>
</dbReference>
<evidence type="ECO:0000256" key="1">
    <source>
        <dbReference type="ARBA" id="ARBA00022801"/>
    </source>
</evidence>
<sequence>MWAYESVFYQIFPIGMLGAPRENDDVEADFKVTNRLAKIDEDWLDHFEKLGINAIYFSPIFESDSHGYNTRDYRLIDRRLGTNKDFTDLVKRLHDRGIKVVIDGVFNHVGRGFFAFRDVIKNRENSKYKDWFNINFGGNSEFNDGLWYEGWEGCYDLVKLNLSNEEVINYLLESVKIWVEDFDIDGIRLDVAYLLDRNFLKRLRSYTDGLKADFFLLGEILGGDYKTIMADDMCHSATNYECYKGIHSSLNSMNLFEIMHSLKRQFGPEDWTLYKGRHLLSFIDNHDVTRAASIIQRPEHLKLMFAFIFTMPGIPCIYYGSEWGAKGEKNYGDYELRAAFDKPEFNELTEYIAELAKFKTKSKALNYGDFTDLMITNRQCAFKRSYEGESVFIFINADENPYEFNVAGEHFTLEPFGLRILT</sequence>